<evidence type="ECO:0000313" key="8">
    <source>
        <dbReference type="EMBL" id="QNT79482.1"/>
    </source>
</evidence>
<proteinExistence type="predicted"/>
<feature type="transmembrane region" description="Helical" evidence="7">
    <location>
        <begin position="463"/>
        <end position="483"/>
    </location>
</feature>
<reference evidence="8 9" key="1">
    <citation type="submission" date="2020-08" db="EMBL/GenBank/DDBJ databases">
        <title>Complete genome sequence of Entomobacter blattae G55GP.</title>
        <authorList>
            <person name="Poehlein A."/>
            <person name="Guzman J."/>
            <person name="Daniel R."/>
            <person name="Vilcinskas A."/>
        </authorList>
    </citation>
    <scope>NUCLEOTIDE SEQUENCE [LARGE SCALE GENOMIC DNA]</scope>
    <source>
        <strain evidence="8 9">G55GP</strain>
    </source>
</reference>
<feature type="transmembrane region" description="Helical" evidence="7">
    <location>
        <begin position="490"/>
        <end position="508"/>
    </location>
</feature>
<sequence length="733" mass="81692">MTHVNTLVSNWVFKLYRSWILYTPFLNKKIPLKWLFAPTPEAFFFSVRTTIAALIALIIAMWMELDSPAWAPMTVWIVAQGSRGESISKAKWRFYGTIVGTIVGVALIAAFPQEWGLFFLTLAVWMGLCSFLASFTDNFRAYAMVLAGYTAATISIDAISNPNDAFIIGMSRFTYITLGVVVETAFSALFTYNLVEQARGNLNRLLHSAIEGASLAIADLLAGDSKALGRSRLLFSSIVTMSNQIEFHEIELGGHGHEGDHARAALSSISILLSRTLGLAARLKSVNTSSKDLANILDKTRNFFGKVPELLVGDSITPLRVELDNLLSISRKTIIDLLSEEVSTVAEHNTDSLQEEHALHLLNERIIYQGLSDIYTEMNQALLEFDHTLHPVKRDDFNFHNAVFHDPKEALVNGLRSALFIMVSALFWEITAWSSFSTMLTLGALTIGRFSITDLASITSYQFFKGTVVVTFVAFFLNFLVLPTPASYEVLALCLFPPMFIAGLASRIPQLAAPATAYNTFLPALIAPNNTGRINEVAFFNTALAILAGIWLAVTVFDLAFPFNPIKERRRLRQITLSDLRHIAAAEPIPSIQSWIGRNVERFVRLIRHAGYLPTPITEAYMQGTLSAMTIGRNVINLRLAIQRNQMPKPCIQVIQVVVRRMTQFSGIHGRTALTARSAIKILRKQEIVQTNISIRLEMTRVIASLMVISYELEDNKDFLDPSRAYLLPGERF</sequence>
<feature type="transmembrane region" description="Helical" evidence="7">
    <location>
        <begin position="142"/>
        <end position="161"/>
    </location>
</feature>
<evidence type="ECO:0000256" key="6">
    <source>
        <dbReference type="ARBA" id="ARBA00023136"/>
    </source>
</evidence>
<evidence type="ECO:0000256" key="3">
    <source>
        <dbReference type="ARBA" id="ARBA00022475"/>
    </source>
</evidence>
<feature type="transmembrane region" description="Helical" evidence="7">
    <location>
        <begin position="42"/>
        <end position="63"/>
    </location>
</feature>
<comment type="subcellular location">
    <subcellularLocation>
        <location evidence="1">Cell membrane</location>
        <topology evidence="1">Multi-pass membrane protein</topology>
    </subcellularLocation>
</comment>
<organism evidence="8 9">
    <name type="scientific">Entomobacter blattae</name>
    <dbReference type="NCBI Taxonomy" id="2762277"/>
    <lineage>
        <taxon>Bacteria</taxon>
        <taxon>Pseudomonadati</taxon>
        <taxon>Pseudomonadota</taxon>
        <taxon>Alphaproteobacteria</taxon>
        <taxon>Acetobacterales</taxon>
        <taxon>Acetobacteraceae</taxon>
        <taxon>Entomobacter</taxon>
    </lineage>
</organism>
<dbReference type="PANTHER" id="PTHR30509:SF9">
    <property type="entry name" value="MULTIDRUG RESISTANCE PROTEIN MDTO"/>
    <property type="match status" value="1"/>
</dbReference>
<evidence type="ECO:0000256" key="2">
    <source>
        <dbReference type="ARBA" id="ARBA00022448"/>
    </source>
</evidence>
<dbReference type="GO" id="GO:0022857">
    <property type="term" value="F:transmembrane transporter activity"/>
    <property type="evidence" value="ECO:0007669"/>
    <property type="project" value="InterPro"/>
</dbReference>
<dbReference type="KEGG" id="ebla:JGUZn3_22810"/>
<keyword evidence="2" id="KW-0813">Transport</keyword>
<keyword evidence="6 7" id="KW-0472">Membrane</keyword>
<evidence type="ECO:0000256" key="4">
    <source>
        <dbReference type="ARBA" id="ARBA00022692"/>
    </source>
</evidence>
<name>A0A7H1NUM2_9PROT</name>
<dbReference type="GO" id="GO:0005886">
    <property type="term" value="C:plasma membrane"/>
    <property type="evidence" value="ECO:0007669"/>
    <property type="project" value="UniProtKB-SubCell"/>
</dbReference>
<gene>
    <name evidence="8" type="primary">aaeB_2</name>
    <name evidence="8" type="ORF">JGUZn3_22810</name>
</gene>
<dbReference type="Proteomes" id="UP000516349">
    <property type="component" value="Chromosome"/>
</dbReference>
<keyword evidence="9" id="KW-1185">Reference proteome</keyword>
<keyword evidence="3" id="KW-1003">Cell membrane</keyword>
<dbReference type="AlphaFoldDB" id="A0A7H1NUM2"/>
<feature type="transmembrane region" description="Helical" evidence="7">
    <location>
        <begin position="418"/>
        <end position="443"/>
    </location>
</feature>
<feature type="transmembrane region" description="Helical" evidence="7">
    <location>
        <begin position="92"/>
        <end position="111"/>
    </location>
</feature>
<dbReference type="InterPro" id="IPR006726">
    <property type="entry name" value="PHBA_efflux_AaeB/fusaric-R"/>
</dbReference>
<dbReference type="Pfam" id="PF04632">
    <property type="entry name" value="FUSC"/>
    <property type="match status" value="1"/>
</dbReference>
<keyword evidence="4 7" id="KW-0812">Transmembrane</keyword>
<evidence type="ECO:0000313" key="9">
    <source>
        <dbReference type="Proteomes" id="UP000516349"/>
    </source>
</evidence>
<keyword evidence="5 7" id="KW-1133">Transmembrane helix</keyword>
<evidence type="ECO:0000256" key="7">
    <source>
        <dbReference type="SAM" id="Phobius"/>
    </source>
</evidence>
<protein>
    <submittedName>
        <fullName evidence="8">p-hydroxybenzoic acid efflux pump subunit AaeB</fullName>
    </submittedName>
</protein>
<evidence type="ECO:0000256" key="5">
    <source>
        <dbReference type="ARBA" id="ARBA00022989"/>
    </source>
</evidence>
<feature type="transmembrane region" description="Helical" evidence="7">
    <location>
        <begin position="173"/>
        <end position="195"/>
    </location>
</feature>
<feature type="transmembrane region" description="Helical" evidence="7">
    <location>
        <begin position="117"/>
        <end position="135"/>
    </location>
</feature>
<dbReference type="RefSeq" id="WP_203413637.1">
    <property type="nucleotide sequence ID" value="NZ_CP060244.1"/>
</dbReference>
<dbReference type="PANTHER" id="PTHR30509">
    <property type="entry name" value="P-HYDROXYBENZOIC ACID EFFLUX PUMP SUBUNIT-RELATED"/>
    <property type="match status" value="1"/>
</dbReference>
<feature type="transmembrane region" description="Helical" evidence="7">
    <location>
        <begin position="538"/>
        <end position="561"/>
    </location>
</feature>
<dbReference type="EMBL" id="CP060244">
    <property type="protein sequence ID" value="QNT79482.1"/>
    <property type="molecule type" value="Genomic_DNA"/>
</dbReference>
<evidence type="ECO:0000256" key="1">
    <source>
        <dbReference type="ARBA" id="ARBA00004651"/>
    </source>
</evidence>
<accession>A0A7H1NUM2</accession>